<feature type="domain" description="CRAL/TRIO N-terminal" evidence="1">
    <location>
        <begin position="50"/>
        <end position="75"/>
    </location>
</feature>
<proteinExistence type="predicted"/>
<dbReference type="Gene3D" id="1.10.8.20">
    <property type="entry name" value="N-terminal domain of phosphatidylinositol transfer protein sec14p"/>
    <property type="match status" value="1"/>
</dbReference>
<dbReference type="Pfam" id="PF03765">
    <property type="entry name" value="CRAL_TRIO_N"/>
    <property type="match status" value="1"/>
</dbReference>
<evidence type="ECO:0000259" key="1">
    <source>
        <dbReference type="SMART" id="SM01100"/>
    </source>
</evidence>
<dbReference type="SMART" id="SM01100">
    <property type="entry name" value="CRAL_TRIO_N"/>
    <property type="match status" value="1"/>
</dbReference>
<dbReference type="AlphaFoldDB" id="A0A369IZQ6"/>
<evidence type="ECO:0000313" key="3">
    <source>
        <dbReference type="Proteomes" id="UP000076154"/>
    </source>
</evidence>
<dbReference type="InterPro" id="IPR011074">
    <property type="entry name" value="CRAL/TRIO_N_dom"/>
</dbReference>
<comment type="caution">
    <text evidence="2">The sequence shown here is derived from an EMBL/GenBank/DDBJ whole genome shotgun (WGS) entry which is preliminary data.</text>
</comment>
<dbReference type="EMBL" id="LUEZ02000184">
    <property type="protein sequence ID" value="RDB15238.1"/>
    <property type="molecule type" value="Genomic_DNA"/>
</dbReference>
<dbReference type="InParanoid" id="A0A369IZQ6"/>
<keyword evidence="3" id="KW-1185">Reference proteome</keyword>
<gene>
    <name evidence="2" type="ORF">Hypma_004741</name>
</gene>
<sequence length="116" mass="13026">MANLDSLIPARPFVGNLTPAQQEALNTFKAVLTKSSLYTPATDHSSASHDDSMLLWFLRARSFNPAAAQKQFADAEAWRERHEVDALYSYLVVDEFECSKRFNHAGQEGIRNIRPG</sequence>
<accession>A0A369IZQ6</accession>
<dbReference type="SUPFAM" id="SSF46938">
    <property type="entry name" value="CRAL/TRIO N-terminal domain"/>
    <property type="match status" value="1"/>
</dbReference>
<evidence type="ECO:0000313" key="2">
    <source>
        <dbReference type="EMBL" id="RDB15238.1"/>
    </source>
</evidence>
<dbReference type="OrthoDB" id="30289at2759"/>
<dbReference type="Proteomes" id="UP000076154">
    <property type="component" value="Unassembled WGS sequence"/>
</dbReference>
<dbReference type="STRING" id="39966.A0A369IZQ6"/>
<name>A0A369IZQ6_HYPMA</name>
<reference evidence="2" key="1">
    <citation type="submission" date="2018-04" db="EMBL/GenBank/DDBJ databases">
        <title>Whole genome sequencing of Hypsizygus marmoreus.</title>
        <authorList>
            <person name="Choi I.-G."/>
            <person name="Min B."/>
            <person name="Kim J.-G."/>
            <person name="Kim S."/>
            <person name="Oh Y.-L."/>
            <person name="Kong W.-S."/>
            <person name="Park H."/>
            <person name="Jeong J."/>
            <person name="Song E.-S."/>
        </authorList>
    </citation>
    <scope>NUCLEOTIDE SEQUENCE [LARGE SCALE GENOMIC DNA]</scope>
    <source>
        <strain evidence="2">51987-8</strain>
    </source>
</reference>
<organism evidence="2 3">
    <name type="scientific">Hypsizygus marmoreus</name>
    <name type="common">White beech mushroom</name>
    <name type="synonym">Agaricus marmoreus</name>
    <dbReference type="NCBI Taxonomy" id="39966"/>
    <lineage>
        <taxon>Eukaryota</taxon>
        <taxon>Fungi</taxon>
        <taxon>Dikarya</taxon>
        <taxon>Basidiomycota</taxon>
        <taxon>Agaricomycotina</taxon>
        <taxon>Agaricomycetes</taxon>
        <taxon>Agaricomycetidae</taxon>
        <taxon>Agaricales</taxon>
        <taxon>Tricholomatineae</taxon>
        <taxon>Lyophyllaceae</taxon>
        <taxon>Hypsizygus</taxon>
    </lineage>
</organism>
<protein>
    <recommendedName>
        <fullName evidence="1">CRAL/TRIO N-terminal domain-containing protein</fullName>
    </recommendedName>
</protein>
<dbReference type="InterPro" id="IPR036273">
    <property type="entry name" value="CRAL/TRIO_N_dom_sf"/>
</dbReference>